<dbReference type="InterPro" id="IPR022742">
    <property type="entry name" value="Hydrolase_4"/>
</dbReference>
<organism evidence="3 4">
    <name type="scientific">Chitinophaga pinensis</name>
    <dbReference type="NCBI Taxonomy" id="79329"/>
    <lineage>
        <taxon>Bacteria</taxon>
        <taxon>Pseudomonadati</taxon>
        <taxon>Bacteroidota</taxon>
        <taxon>Chitinophagia</taxon>
        <taxon>Chitinophagales</taxon>
        <taxon>Chitinophagaceae</taxon>
        <taxon>Chitinophaga</taxon>
    </lineage>
</organism>
<name>A0A5C6M2I5_9BACT</name>
<keyword evidence="1" id="KW-0472">Membrane</keyword>
<accession>A0A5C6M2I5</accession>
<dbReference type="SUPFAM" id="SSF53474">
    <property type="entry name" value="alpha/beta-Hydrolases"/>
    <property type="match status" value="1"/>
</dbReference>
<proteinExistence type="predicted"/>
<gene>
    <name evidence="3" type="ORF">FEF09_03275</name>
</gene>
<dbReference type="EMBL" id="VOHS01000002">
    <property type="protein sequence ID" value="TWW02179.1"/>
    <property type="molecule type" value="Genomic_DNA"/>
</dbReference>
<dbReference type="PANTHER" id="PTHR12277">
    <property type="entry name" value="ALPHA/BETA HYDROLASE DOMAIN-CONTAINING PROTEIN"/>
    <property type="match status" value="1"/>
</dbReference>
<evidence type="ECO:0000259" key="2">
    <source>
        <dbReference type="Pfam" id="PF12146"/>
    </source>
</evidence>
<keyword evidence="4" id="KW-1185">Reference proteome</keyword>
<evidence type="ECO:0000256" key="1">
    <source>
        <dbReference type="SAM" id="Phobius"/>
    </source>
</evidence>
<dbReference type="RefSeq" id="WP_146303708.1">
    <property type="nucleotide sequence ID" value="NZ_VOHS01000002.1"/>
</dbReference>
<dbReference type="InterPro" id="IPR029058">
    <property type="entry name" value="AB_hydrolase_fold"/>
</dbReference>
<dbReference type="AlphaFoldDB" id="A0A5C6M2I5"/>
<dbReference type="PANTHER" id="PTHR12277:SF81">
    <property type="entry name" value="PROTEIN ABHD13"/>
    <property type="match status" value="1"/>
</dbReference>
<dbReference type="Pfam" id="PF12146">
    <property type="entry name" value="Hydrolase_4"/>
    <property type="match status" value="1"/>
</dbReference>
<evidence type="ECO:0000313" key="4">
    <source>
        <dbReference type="Proteomes" id="UP000318815"/>
    </source>
</evidence>
<comment type="caution">
    <text evidence="3">The sequence shown here is derived from an EMBL/GenBank/DDBJ whole genome shotgun (WGS) entry which is preliminary data.</text>
</comment>
<dbReference type="Gene3D" id="3.40.50.1820">
    <property type="entry name" value="alpha/beta hydrolase"/>
    <property type="match status" value="1"/>
</dbReference>
<keyword evidence="1" id="KW-1133">Transmembrane helix</keyword>
<evidence type="ECO:0000313" key="3">
    <source>
        <dbReference type="EMBL" id="TWW02179.1"/>
    </source>
</evidence>
<feature type="domain" description="Serine aminopeptidase S33" evidence="2">
    <location>
        <begin position="73"/>
        <end position="182"/>
    </location>
</feature>
<keyword evidence="1" id="KW-0812">Transmembrane</keyword>
<dbReference type="Proteomes" id="UP000318815">
    <property type="component" value="Unassembled WGS sequence"/>
</dbReference>
<feature type="transmembrane region" description="Helical" evidence="1">
    <location>
        <begin position="7"/>
        <end position="28"/>
    </location>
</feature>
<dbReference type="OrthoDB" id="9777090at2"/>
<sequence length="267" mass="30571">MFSKLKLKPILSAIVGLYLVIGVVLTLFQKKFIFHPEPLEANYVFKYDIPFEEISIRINEKQTLSAMLFKAEKPKGMVIYFHGNARNISKYGNKARLMLERGYSVLMMDYPTYGKTTGQLTEATIYDNALHMYEVARKFYPRDSIIIYGRSLGTAVAAQLAAVRDCKRLVLEAPYFNMTEMAMRLVPLYPYAYMLDFKFPTNEYLPKVTAPVVIIHGTDDKTIPIESGKKLEKLFKTGDQFITISGADHNNLEKYPDYLKALDVALR</sequence>
<protein>
    <submittedName>
        <fullName evidence="3">Lysophospholipase</fullName>
    </submittedName>
</protein>
<reference evidence="3 4" key="1">
    <citation type="submission" date="2019-08" db="EMBL/GenBank/DDBJ databases">
        <title>Whole genome sequencing of chitin degrading bacteria Chitinophaga pinensis YS16.</title>
        <authorList>
            <person name="Singh R.P."/>
            <person name="Manchanda G."/>
            <person name="Maurya I.K."/>
            <person name="Joshi N.K."/>
            <person name="Srivastava A.K."/>
        </authorList>
    </citation>
    <scope>NUCLEOTIDE SEQUENCE [LARGE SCALE GENOMIC DNA]</scope>
    <source>
        <strain evidence="3 4">YS-16</strain>
    </source>
</reference>